<accession>A0ABQ0AKR6</accession>
<dbReference type="EMBL" id="BAABWU010000006">
    <property type="protein sequence ID" value="GAA6196467.1"/>
    <property type="molecule type" value="Genomic_DNA"/>
</dbReference>
<protein>
    <submittedName>
        <fullName evidence="2">Uncharacterized protein</fullName>
    </submittedName>
</protein>
<feature type="signal peptide" evidence="1">
    <location>
        <begin position="1"/>
        <end position="37"/>
    </location>
</feature>
<comment type="caution">
    <text evidence="2">The sequence shown here is derived from an EMBL/GenBank/DDBJ whole genome shotgun (WGS) entry which is preliminary data.</text>
</comment>
<proteinExistence type="predicted"/>
<evidence type="ECO:0000256" key="1">
    <source>
        <dbReference type="SAM" id="SignalP"/>
    </source>
</evidence>
<gene>
    <name evidence="2" type="ORF">NBRC116598_19110</name>
</gene>
<organism evidence="2 3">
    <name type="scientific">Pseudophaeobacter arcticus</name>
    <dbReference type="NCBI Taxonomy" id="385492"/>
    <lineage>
        <taxon>Bacteria</taxon>
        <taxon>Pseudomonadati</taxon>
        <taxon>Pseudomonadota</taxon>
        <taxon>Alphaproteobacteria</taxon>
        <taxon>Rhodobacterales</taxon>
        <taxon>Paracoccaceae</taxon>
        <taxon>Pseudophaeobacter</taxon>
    </lineage>
</organism>
<keyword evidence="3" id="KW-1185">Reference proteome</keyword>
<sequence>MTHLGPQLETKGCDMKNLSCAAITLAFLGLAVSGANAFTARDGSRVNPVSDAVFEVIPAPGGLGRNYWCAAGDYAQRALKAPWEAQIYISRSRGASETTNRRSAVQFTLQPRLAGSPEKGIYSNVNALRRGDNMRVRNAFNLCNQLPVGF</sequence>
<evidence type="ECO:0000313" key="2">
    <source>
        <dbReference type="EMBL" id="GAA6196467.1"/>
    </source>
</evidence>
<name>A0ABQ0AKR6_9RHOB</name>
<keyword evidence="1" id="KW-0732">Signal</keyword>
<reference evidence="2 3" key="1">
    <citation type="submission" date="2024-04" db="EMBL/GenBank/DDBJ databases">
        <title>Draft genome sequence of Pseudophaeobacter arcticus NBRC 116598.</title>
        <authorList>
            <person name="Miyakawa T."/>
            <person name="Kusuya Y."/>
            <person name="Miura T."/>
        </authorList>
    </citation>
    <scope>NUCLEOTIDE SEQUENCE [LARGE SCALE GENOMIC DNA]</scope>
    <source>
        <strain evidence="2 3">SU-CL00105</strain>
    </source>
</reference>
<evidence type="ECO:0000313" key="3">
    <source>
        <dbReference type="Proteomes" id="UP001441944"/>
    </source>
</evidence>
<feature type="chain" id="PRO_5045159235" evidence="1">
    <location>
        <begin position="38"/>
        <end position="150"/>
    </location>
</feature>
<dbReference type="Proteomes" id="UP001441944">
    <property type="component" value="Unassembled WGS sequence"/>
</dbReference>